<reference evidence="14" key="1">
    <citation type="journal article" date="2001" name="Int. J. Syst. Evol. Microbiol.">
        <title>Methanofollis aquaemaris sp. nov., a methanogen isolated from an aquaculture fish pond.</title>
        <authorList>
            <person name="Lai M.C."/>
            <person name="Chen S.C."/>
        </authorList>
    </citation>
    <scope>NUCLEOTIDE SEQUENCE</scope>
    <source>
        <strain evidence="14">N2F9704</strain>
    </source>
</reference>
<dbReference type="Pfam" id="PF01909">
    <property type="entry name" value="NTP_transf_2"/>
    <property type="match status" value="1"/>
</dbReference>
<feature type="domain" description="Polymerase nucleotidyl transferase" evidence="13">
    <location>
        <begin position="21"/>
        <end position="100"/>
    </location>
</feature>
<evidence type="ECO:0000256" key="3">
    <source>
        <dbReference type="ARBA" id="ARBA00022679"/>
    </source>
</evidence>
<evidence type="ECO:0000256" key="12">
    <source>
        <dbReference type="ARBA" id="ARBA00048696"/>
    </source>
</evidence>
<comment type="similarity">
    <text evidence="10">Belongs to the MntA antitoxin family.</text>
</comment>
<dbReference type="GO" id="GO:0005524">
    <property type="term" value="F:ATP binding"/>
    <property type="evidence" value="ECO:0007669"/>
    <property type="project" value="UniProtKB-KW"/>
</dbReference>
<organism evidence="14 15">
    <name type="scientific">Methanofollis aquaemaris</name>
    <dbReference type="NCBI Taxonomy" id="126734"/>
    <lineage>
        <taxon>Archaea</taxon>
        <taxon>Methanobacteriati</taxon>
        <taxon>Methanobacteriota</taxon>
        <taxon>Stenosarchaea group</taxon>
        <taxon>Methanomicrobia</taxon>
        <taxon>Methanomicrobiales</taxon>
        <taxon>Methanomicrobiaceae</taxon>
        <taxon>Methanofollis</taxon>
    </lineage>
</organism>
<dbReference type="EC" id="2.7.7.108" evidence="9"/>
<dbReference type="GO" id="GO:0046872">
    <property type="term" value="F:metal ion binding"/>
    <property type="evidence" value="ECO:0007669"/>
    <property type="project" value="UniProtKB-KW"/>
</dbReference>
<dbReference type="KEGG" id="maqe:RJ40_10220"/>
<dbReference type="PANTHER" id="PTHR33571:SF14">
    <property type="entry name" value="PROTEIN ADENYLYLTRANSFERASE MJ0435-RELATED"/>
    <property type="match status" value="1"/>
</dbReference>
<comment type="catalytic activity">
    <reaction evidence="11">
        <text>O-(5'-adenylyl)-L-tyrosyl-[protein] + ATP = O-[5'-(adenylyl-(5'-&gt;3')-adenylyl)]-L-tyrosyl-[protein] + diphosphate</text>
        <dbReference type="Rhea" id="RHEA:66528"/>
        <dbReference type="Rhea" id="RHEA-COMP:13846"/>
        <dbReference type="Rhea" id="RHEA-COMP:17046"/>
        <dbReference type="ChEBI" id="CHEBI:30616"/>
        <dbReference type="ChEBI" id="CHEBI:33019"/>
        <dbReference type="ChEBI" id="CHEBI:83624"/>
        <dbReference type="ChEBI" id="CHEBI:167160"/>
    </reaction>
</comment>
<evidence type="ECO:0000256" key="11">
    <source>
        <dbReference type="ARBA" id="ARBA00047518"/>
    </source>
</evidence>
<comment type="catalytic activity">
    <reaction evidence="12">
        <text>L-tyrosyl-[protein] + ATP = O-(5'-adenylyl)-L-tyrosyl-[protein] + diphosphate</text>
        <dbReference type="Rhea" id="RHEA:54288"/>
        <dbReference type="Rhea" id="RHEA-COMP:10136"/>
        <dbReference type="Rhea" id="RHEA-COMP:13846"/>
        <dbReference type="ChEBI" id="CHEBI:30616"/>
        <dbReference type="ChEBI" id="CHEBI:33019"/>
        <dbReference type="ChEBI" id="CHEBI:46858"/>
        <dbReference type="ChEBI" id="CHEBI:83624"/>
        <dbReference type="EC" id="2.7.7.108"/>
    </reaction>
</comment>
<keyword evidence="8" id="KW-0460">Magnesium</keyword>
<evidence type="ECO:0000256" key="10">
    <source>
        <dbReference type="ARBA" id="ARBA00038276"/>
    </source>
</evidence>
<keyword evidence="4" id="KW-0548">Nucleotidyltransferase</keyword>
<keyword evidence="15" id="KW-1185">Reference proteome</keyword>
<dbReference type="CDD" id="cd05403">
    <property type="entry name" value="NT_KNTase_like"/>
    <property type="match status" value="1"/>
</dbReference>
<dbReference type="GO" id="GO:0070733">
    <property type="term" value="F:AMPylase activity"/>
    <property type="evidence" value="ECO:0007669"/>
    <property type="project" value="UniProtKB-EC"/>
</dbReference>
<evidence type="ECO:0000256" key="6">
    <source>
        <dbReference type="ARBA" id="ARBA00022741"/>
    </source>
</evidence>
<evidence type="ECO:0000256" key="7">
    <source>
        <dbReference type="ARBA" id="ARBA00022840"/>
    </source>
</evidence>
<evidence type="ECO:0000256" key="2">
    <source>
        <dbReference type="ARBA" id="ARBA00022649"/>
    </source>
</evidence>
<evidence type="ECO:0000256" key="9">
    <source>
        <dbReference type="ARBA" id="ARBA00034531"/>
    </source>
</evidence>
<sequence>MRPHLQTDDFRRLQERSAWIREHFGVKRIGIFGSVARGEETPTSDIDILVDFAEGGATFQNFMALIRYLEALFGRRVDLVTTRGIDPYLRPYIEDEVIWCEA</sequence>
<dbReference type="SUPFAM" id="SSF81301">
    <property type="entry name" value="Nucleotidyltransferase"/>
    <property type="match status" value="1"/>
</dbReference>
<keyword evidence="6" id="KW-0547">Nucleotide-binding</keyword>
<dbReference type="Gene3D" id="3.30.460.10">
    <property type="entry name" value="Beta Polymerase, domain 2"/>
    <property type="match status" value="1"/>
</dbReference>
<keyword evidence="7" id="KW-0067">ATP-binding</keyword>
<comment type="cofactor">
    <cofactor evidence="1">
        <name>Mg(2+)</name>
        <dbReference type="ChEBI" id="CHEBI:18420"/>
    </cofactor>
</comment>
<protein>
    <recommendedName>
        <fullName evidence="9">protein adenylyltransferase</fullName>
        <ecNumber evidence="9">2.7.7.108</ecNumber>
    </recommendedName>
</protein>
<dbReference type="PANTHER" id="PTHR33571">
    <property type="entry name" value="SSL8005 PROTEIN"/>
    <property type="match status" value="1"/>
</dbReference>
<evidence type="ECO:0000256" key="8">
    <source>
        <dbReference type="ARBA" id="ARBA00022842"/>
    </source>
</evidence>
<dbReference type="EMBL" id="CP036172">
    <property type="protein sequence ID" value="QSZ67847.1"/>
    <property type="molecule type" value="Genomic_DNA"/>
</dbReference>
<accession>A0A8A3S6E0</accession>
<evidence type="ECO:0000256" key="5">
    <source>
        <dbReference type="ARBA" id="ARBA00022723"/>
    </source>
</evidence>
<reference evidence="14" key="2">
    <citation type="submission" date="2019-02" db="EMBL/GenBank/DDBJ databases">
        <authorList>
            <person name="Chen S.-C."/>
            <person name="Chien H.-H."/>
            <person name="Lai M.-C."/>
        </authorList>
    </citation>
    <scope>NUCLEOTIDE SEQUENCE</scope>
    <source>
        <strain evidence="14">N2F9704</strain>
    </source>
</reference>
<keyword evidence="3" id="KW-0808">Transferase</keyword>
<evidence type="ECO:0000259" key="13">
    <source>
        <dbReference type="Pfam" id="PF01909"/>
    </source>
</evidence>
<evidence type="ECO:0000256" key="4">
    <source>
        <dbReference type="ARBA" id="ARBA00022695"/>
    </source>
</evidence>
<dbReference type="InterPro" id="IPR052038">
    <property type="entry name" value="Type-VII_TA_antitoxin"/>
</dbReference>
<dbReference type="InterPro" id="IPR002934">
    <property type="entry name" value="Polymerase_NTP_transf_dom"/>
</dbReference>
<evidence type="ECO:0000256" key="1">
    <source>
        <dbReference type="ARBA" id="ARBA00001946"/>
    </source>
</evidence>
<dbReference type="RefSeq" id="WP_265580764.1">
    <property type="nucleotide sequence ID" value="NZ_CP036172.1"/>
</dbReference>
<proteinExistence type="inferred from homology"/>
<dbReference type="Proteomes" id="UP001042704">
    <property type="component" value="Chromosome"/>
</dbReference>
<evidence type="ECO:0000313" key="15">
    <source>
        <dbReference type="Proteomes" id="UP001042704"/>
    </source>
</evidence>
<gene>
    <name evidence="14" type="ORF">RJ40_10220</name>
</gene>
<name>A0A8A3S6E0_9EURY</name>
<keyword evidence="2" id="KW-1277">Toxin-antitoxin system</keyword>
<evidence type="ECO:0000313" key="14">
    <source>
        <dbReference type="EMBL" id="QSZ67847.1"/>
    </source>
</evidence>
<keyword evidence="5" id="KW-0479">Metal-binding</keyword>
<dbReference type="GeneID" id="76424747"/>
<dbReference type="AlphaFoldDB" id="A0A8A3S6E0"/>
<dbReference type="InterPro" id="IPR043519">
    <property type="entry name" value="NT_sf"/>
</dbReference>